<keyword evidence="6 7" id="KW-0472">Membrane</keyword>
<evidence type="ECO:0000256" key="3">
    <source>
        <dbReference type="ARBA" id="ARBA00022475"/>
    </source>
</evidence>
<proteinExistence type="inferred from homology"/>
<feature type="region of interest" description="Disordered" evidence="8">
    <location>
        <begin position="1"/>
        <end position="36"/>
    </location>
</feature>
<evidence type="ECO:0000256" key="7">
    <source>
        <dbReference type="RuleBase" id="RU362074"/>
    </source>
</evidence>
<dbReference type="EMBL" id="CP009056">
    <property type="protein sequence ID" value="AJA45883.1"/>
    <property type="molecule type" value="Genomic_DNA"/>
</dbReference>
<dbReference type="PANTHER" id="PTHR43484:SF1">
    <property type="entry name" value="FLAGELLAR MOTOR SWITCH PROTEIN FLIN"/>
    <property type="match status" value="1"/>
</dbReference>
<evidence type="ECO:0000256" key="1">
    <source>
        <dbReference type="ARBA" id="ARBA00009226"/>
    </source>
</evidence>
<keyword evidence="10" id="KW-0969">Cilium</keyword>
<dbReference type="Proteomes" id="UP000030901">
    <property type="component" value="Chromosome"/>
</dbReference>
<dbReference type="GO" id="GO:0071973">
    <property type="term" value="P:bacterial-type flagellum-dependent cell motility"/>
    <property type="evidence" value="ECO:0007669"/>
    <property type="project" value="UniProtKB-UniRule"/>
</dbReference>
<organism evidence="10 11">
    <name type="scientific">Frischella perrara</name>
    <dbReference type="NCBI Taxonomy" id="1267021"/>
    <lineage>
        <taxon>Bacteria</taxon>
        <taxon>Pseudomonadati</taxon>
        <taxon>Pseudomonadota</taxon>
        <taxon>Gammaproteobacteria</taxon>
        <taxon>Orbales</taxon>
        <taxon>Orbaceae</taxon>
        <taxon>Frischella</taxon>
    </lineage>
</organism>
<comment type="function">
    <text evidence="7">FliN is one of three proteins (FliG, FliN, FliM) that form the rotor-mounted switch complex (C ring), located at the base of the basal body. This complex interacts with the CheY and CheZ chemotaxis proteins, in addition to contacting components of the motor that determine the direction of flagellar rotation.</text>
</comment>
<dbReference type="AlphaFoldDB" id="A0A0A7S3B1"/>
<accession>A0A0A7S3B1</accession>
<evidence type="ECO:0000256" key="5">
    <source>
        <dbReference type="ARBA" id="ARBA00022779"/>
    </source>
</evidence>
<dbReference type="InterPro" id="IPR051469">
    <property type="entry name" value="FliN/MopA/SpaO"/>
</dbReference>
<dbReference type="InterPro" id="IPR012826">
    <property type="entry name" value="FliN"/>
</dbReference>
<feature type="compositionally biased region" description="Acidic residues" evidence="8">
    <location>
        <begin position="7"/>
        <end position="23"/>
    </location>
</feature>
<evidence type="ECO:0000313" key="11">
    <source>
        <dbReference type="Proteomes" id="UP000030901"/>
    </source>
</evidence>
<dbReference type="InterPro" id="IPR036429">
    <property type="entry name" value="SpoA-like_sf"/>
</dbReference>
<feature type="domain" description="Flagellar motor switch protein FliN-like C-terminal" evidence="9">
    <location>
        <begin position="49"/>
        <end position="118"/>
    </location>
</feature>
<name>A0A0A7S3B1_FRIPE</name>
<dbReference type="InterPro" id="IPR001172">
    <property type="entry name" value="FliN_T3SS_HrcQb"/>
</dbReference>
<sequence length="129" mass="14238">MNNSNTTDEDMNMVDNESNESNESETKEAEFETLSPLATSNQKQDINLIFDIPVNMSVELGRAKITIKELLKLTQGSIIGLEGLAGEPLDILINGYLIAQGELVVVGDNYGVRITDIITPSERVRRLSR</sequence>
<dbReference type="GO" id="GO:0006935">
    <property type="term" value="P:chemotaxis"/>
    <property type="evidence" value="ECO:0007669"/>
    <property type="project" value="UniProtKB-KW"/>
</dbReference>
<comment type="subcellular location">
    <subcellularLocation>
        <location evidence="7">Cell membrane</location>
        <topology evidence="7">Peripheral membrane protein</topology>
        <orientation evidence="7">Cytoplasmic side</orientation>
    </subcellularLocation>
    <subcellularLocation>
        <location evidence="7">Bacterial flagellum basal body</location>
    </subcellularLocation>
</comment>
<gene>
    <name evidence="10" type="ORF">FPB0191_02073</name>
</gene>
<comment type="similarity">
    <text evidence="1 7">Belongs to the FliN/MopA/SpaO family.</text>
</comment>
<dbReference type="KEGG" id="fpp:FPB0191_02073"/>
<keyword evidence="5 7" id="KW-0283">Flagellar rotation</keyword>
<evidence type="ECO:0000256" key="6">
    <source>
        <dbReference type="ARBA" id="ARBA00023136"/>
    </source>
</evidence>
<dbReference type="HOGENOM" id="CLU_097058_1_1_6"/>
<dbReference type="InterPro" id="IPR001543">
    <property type="entry name" value="FliN-like_C"/>
</dbReference>
<dbReference type="Pfam" id="PF01052">
    <property type="entry name" value="FliMN_C"/>
    <property type="match status" value="1"/>
</dbReference>
<dbReference type="PRINTS" id="PR00956">
    <property type="entry name" value="FLGMOTORFLIN"/>
</dbReference>
<dbReference type="RefSeq" id="WP_039105882.1">
    <property type="nucleotide sequence ID" value="NZ_CALYQC010000007.1"/>
</dbReference>
<evidence type="ECO:0000313" key="10">
    <source>
        <dbReference type="EMBL" id="AJA45883.1"/>
    </source>
</evidence>
<dbReference type="Gene3D" id="2.30.330.10">
    <property type="entry name" value="SpoA-like"/>
    <property type="match status" value="1"/>
</dbReference>
<evidence type="ECO:0000256" key="2">
    <source>
        <dbReference type="ARBA" id="ARBA00021897"/>
    </source>
</evidence>
<reference evidence="10 11" key="1">
    <citation type="journal article" date="2014" name="Appl. Environ. Microbiol.">
        <title>Gut symbionts from distinct hosts exhibit genotoxic activity via divergent colibactin biosynthetic pathways.</title>
        <authorList>
            <person name="Engel P."/>
            <person name="Vizcaino M.I."/>
            <person name="Crawford J.M."/>
        </authorList>
    </citation>
    <scope>NUCLEOTIDE SEQUENCE [LARGE SCALE GENOMIC DNA]</scope>
    <source>
        <strain evidence="10 11">PEB0191</strain>
    </source>
</reference>
<protein>
    <recommendedName>
        <fullName evidence="2 7">Flagellar motor switch protein FliN</fullName>
    </recommendedName>
</protein>
<evidence type="ECO:0000259" key="9">
    <source>
        <dbReference type="Pfam" id="PF01052"/>
    </source>
</evidence>
<keyword evidence="3 7" id="KW-1003">Cell membrane</keyword>
<dbReference type="OrthoDB" id="9773459at2"/>
<keyword evidence="11" id="KW-1185">Reference proteome</keyword>
<keyword evidence="10" id="KW-0966">Cell projection</keyword>
<dbReference type="GO" id="GO:0005886">
    <property type="term" value="C:plasma membrane"/>
    <property type="evidence" value="ECO:0007669"/>
    <property type="project" value="UniProtKB-SubCell"/>
</dbReference>
<dbReference type="SUPFAM" id="SSF101801">
    <property type="entry name" value="Surface presentation of antigens (SPOA)"/>
    <property type="match status" value="1"/>
</dbReference>
<evidence type="ECO:0000256" key="8">
    <source>
        <dbReference type="SAM" id="MobiDB-lite"/>
    </source>
</evidence>
<evidence type="ECO:0000256" key="4">
    <source>
        <dbReference type="ARBA" id="ARBA00022500"/>
    </source>
</evidence>
<dbReference type="NCBIfam" id="TIGR02480">
    <property type="entry name" value="fliN"/>
    <property type="match status" value="1"/>
</dbReference>
<keyword evidence="7" id="KW-0975">Bacterial flagellum</keyword>
<dbReference type="GO" id="GO:0003774">
    <property type="term" value="F:cytoskeletal motor activity"/>
    <property type="evidence" value="ECO:0007669"/>
    <property type="project" value="UniProtKB-UniRule"/>
</dbReference>
<keyword evidence="4 7" id="KW-0145">Chemotaxis</keyword>
<keyword evidence="10" id="KW-0282">Flagellum</keyword>
<dbReference type="STRING" id="1267021.FPB0191_02073"/>
<dbReference type="PANTHER" id="PTHR43484">
    <property type="match status" value="1"/>
</dbReference>
<dbReference type="GO" id="GO:0009425">
    <property type="term" value="C:bacterial-type flagellum basal body"/>
    <property type="evidence" value="ECO:0007669"/>
    <property type="project" value="UniProtKB-SubCell"/>
</dbReference>